<dbReference type="Proteomes" id="UP000322214">
    <property type="component" value="Chromosome"/>
</dbReference>
<dbReference type="OrthoDB" id="9758182at2"/>
<dbReference type="InterPro" id="IPR013785">
    <property type="entry name" value="Aldolase_TIM"/>
</dbReference>
<dbReference type="STRING" id="980251.GCA_001642875_03736"/>
<dbReference type="KEGG" id="mff:MFFC18_00250"/>
<dbReference type="GO" id="GO:0004355">
    <property type="term" value="F:glutamate synthase (NADPH) activity"/>
    <property type="evidence" value="ECO:0007669"/>
    <property type="project" value="UniProtKB-EC"/>
</dbReference>
<dbReference type="SUPFAM" id="SSF51395">
    <property type="entry name" value="FMN-linked oxidoreductases"/>
    <property type="match status" value="1"/>
</dbReference>
<evidence type="ECO:0000259" key="3">
    <source>
        <dbReference type="Pfam" id="PF01645"/>
    </source>
</evidence>
<comment type="similarity">
    <text evidence="1 2">Belongs to the glutamate synthase family.</text>
</comment>
<accession>A0A5B9P1I8</accession>
<evidence type="ECO:0000256" key="2">
    <source>
        <dbReference type="PIRNR" id="PIRNR006429"/>
    </source>
</evidence>
<dbReference type="EMBL" id="CP042912">
    <property type="protein sequence ID" value="QEG20178.1"/>
    <property type="molecule type" value="Genomic_DNA"/>
</dbReference>
<keyword evidence="5" id="KW-1185">Reference proteome</keyword>
<keyword evidence="4" id="KW-0560">Oxidoreductase</keyword>
<dbReference type="RefSeq" id="WP_075085747.1">
    <property type="nucleotide sequence ID" value="NZ_CP042912.1"/>
</dbReference>
<proteinExistence type="inferred from homology"/>
<name>A0A5B9P1I8_9BACT</name>
<evidence type="ECO:0000313" key="4">
    <source>
        <dbReference type="EMBL" id="QEG20178.1"/>
    </source>
</evidence>
<feature type="domain" description="Glutamate synthase" evidence="3">
    <location>
        <begin position="145"/>
        <end position="460"/>
    </location>
</feature>
<protein>
    <submittedName>
        <fullName evidence="4">Glutamate synthase [NADPH] large chain</fullName>
        <ecNumber evidence="4">1.4.1.13</ecNumber>
    </submittedName>
</protein>
<dbReference type="InterPro" id="IPR024188">
    <property type="entry name" value="GltB"/>
</dbReference>
<dbReference type="Pfam" id="PF01645">
    <property type="entry name" value="Glu_synthase"/>
    <property type="match status" value="1"/>
</dbReference>
<dbReference type="PANTHER" id="PTHR43819">
    <property type="entry name" value="ARCHAEAL-TYPE GLUTAMATE SYNTHASE [NADPH]"/>
    <property type="match status" value="1"/>
</dbReference>
<dbReference type="AlphaFoldDB" id="A0A5B9P1I8"/>
<evidence type="ECO:0000256" key="1">
    <source>
        <dbReference type="ARBA" id="ARBA00009716"/>
    </source>
</evidence>
<evidence type="ECO:0000313" key="5">
    <source>
        <dbReference type="Proteomes" id="UP000322214"/>
    </source>
</evidence>
<dbReference type="GO" id="GO:0006537">
    <property type="term" value="P:glutamate biosynthetic process"/>
    <property type="evidence" value="ECO:0007669"/>
    <property type="project" value="InterPro"/>
</dbReference>
<dbReference type="CDD" id="cd02808">
    <property type="entry name" value="GltS_FMN"/>
    <property type="match status" value="1"/>
</dbReference>
<gene>
    <name evidence="4" type="primary">gltA</name>
    <name evidence="4" type="ORF">MFFC18_00250</name>
</gene>
<dbReference type="EC" id="1.4.1.13" evidence="4"/>
<reference evidence="4 5" key="1">
    <citation type="submission" date="2019-08" db="EMBL/GenBank/DDBJ databases">
        <title>Deep-cultivation of Planctomycetes and their phenomic and genomic characterization uncovers novel biology.</title>
        <authorList>
            <person name="Wiegand S."/>
            <person name="Jogler M."/>
            <person name="Boedeker C."/>
            <person name="Pinto D."/>
            <person name="Vollmers J."/>
            <person name="Rivas-Marin E."/>
            <person name="Kohn T."/>
            <person name="Peeters S.H."/>
            <person name="Heuer A."/>
            <person name="Rast P."/>
            <person name="Oberbeckmann S."/>
            <person name="Bunk B."/>
            <person name="Jeske O."/>
            <person name="Meyerdierks A."/>
            <person name="Storesund J.E."/>
            <person name="Kallscheuer N."/>
            <person name="Luecker S."/>
            <person name="Lage O.M."/>
            <person name="Pohl T."/>
            <person name="Merkel B.J."/>
            <person name="Hornburger P."/>
            <person name="Mueller R.-W."/>
            <person name="Bruemmer F."/>
            <person name="Labrenz M."/>
            <person name="Spormann A.M."/>
            <person name="Op den Camp H."/>
            <person name="Overmann J."/>
            <person name="Amann R."/>
            <person name="Jetten M.S.M."/>
            <person name="Mascher T."/>
            <person name="Medema M.H."/>
            <person name="Devos D.P."/>
            <person name="Kaster A.-K."/>
            <person name="Ovreas L."/>
            <person name="Rohde M."/>
            <person name="Galperin M.Y."/>
            <person name="Jogler C."/>
        </authorList>
    </citation>
    <scope>NUCLEOTIDE SEQUENCE [LARGE SCALE GENOMIC DNA]</scope>
    <source>
        <strain evidence="4 5">FC18</strain>
    </source>
</reference>
<dbReference type="Gene3D" id="3.20.20.70">
    <property type="entry name" value="Aldolase class I"/>
    <property type="match status" value="1"/>
</dbReference>
<organism evidence="4 5">
    <name type="scientific">Mariniblastus fucicola</name>
    <dbReference type="NCBI Taxonomy" id="980251"/>
    <lineage>
        <taxon>Bacteria</taxon>
        <taxon>Pseudomonadati</taxon>
        <taxon>Planctomycetota</taxon>
        <taxon>Planctomycetia</taxon>
        <taxon>Pirellulales</taxon>
        <taxon>Pirellulaceae</taxon>
        <taxon>Mariniblastus</taxon>
    </lineage>
</organism>
<sequence length="485" mass="52993">MITTIFIVIAVIVLLGVAALAIHDLLQTKDPICRNYPVVGHGRHFLSELGPKLRQYIVADNNEERPFNRDDREWIYRSADKSNNYFGFGTDNDIEQSPGYLIIKQSTFPLFDPQPEDEGYDPDYIIPSTKVIGEARNRKGAFRPNSIINISAMSYGSLSAPAVEAMSRGAALCGCLQNTGEGGVSPHHDHGSDLVWQLGTGYYGARDADGTFDEKRFVETCDRFNVKAIEVKISQGAKPGRGGVLPGSKVTPEIANIRGIPVGKSCLSPNAHRMFNDADGMLDFVERLADLSGLPVGIKSAVGQLDFWNELVRHMETGDRGIDFLSIDGGEGGTGAAPLVFSDHVALPFRIGFDRVHRIFTDAGIQDRLTFIGSGKLGFPEETLLAMAMGCDMINVARTAMMAIGCIQAQICHTGKCPTGVATQDKWLMRGLDPTDKSARLANYITTLRKEVLQLCRACGEAHPSDMSLDHFEVLEDRFQARPIG</sequence>
<dbReference type="PIRSF" id="PIRSF006429">
    <property type="entry name" value="GOGAT_lg_2"/>
    <property type="match status" value="1"/>
</dbReference>
<dbReference type="InterPro" id="IPR002932">
    <property type="entry name" value="Glu_synthdom"/>
</dbReference>
<dbReference type="PANTHER" id="PTHR43819:SF1">
    <property type="entry name" value="ARCHAEAL-TYPE GLUTAMATE SYNTHASE [NADPH]"/>
    <property type="match status" value="1"/>
</dbReference>